<name>A0AC61SCR4_9EURY</name>
<sequence length="84" mass="9938">MKSETEINSVRIIRTMHDHLSKRGFDVSQGKLMETIFEFIANNEDEMLRMLEDKKNFEIKMKKWLETPVEAVKTDALKEHDLVV</sequence>
<proteinExistence type="predicted"/>
<organism evidence="1 2">
    <name type="scientific">Candidatus Methanomarinus sp</name>
    <dbReference type="NCBI Taxonomy" id="3386244"/>
    <lineage>
        <taxon>Archaea</taxon>
        <taxon>Methanobacteriati</taxon>
        <taxon>Methanobacteriota</taxon>
        <taxon>Stenosarchaea group</taxon>
        <taxon>Methanomicrobia</taxon>
        <taxon>Methanosarcinales</taxon>
        <taxon>ANME-2 cluster</taxon>
        <taxon>Candidatus Methanocomedenaceae</taxon>
        <taxon>Candidatus Methanomarinus</taxon>
    </lineage>
</organism>
<evidence type="ECO:0000313" key="2">
    <source>
        <dbReference type="Proteomes" id="UP000315423"/>
    </source>
</evidence>
<evidence type="ECO:0000313" key="1">
    <source>
        <dbReference type="EMBL" id="TKY92332.1"/>
    </source>
</evidence>
<accession>A0AC61SCR4</accession>
<dbReference type="EMBL" id="QYBA01000039">
    <property type="protein sequence ID" value="TKY92332.1"/>
    <property type="molecule type" value="Genomic_DNA"/>
</dbReference>
<dbReference type="Proteomes" id="UP000315423">
    <property type="component" value="Unassembled WGS sequence"/>
</dbReference>
<comment type="caution">
    <text evidence="1">The sequence shown here is derived from an EMBL/GenBank/DDBJ whole genome shotgun (WGS) entry which is preliminary data.</text>
</comment>
<gene>
    <name evidence="1" type="ORF">C5S46_01215</name>
</gene>
<reference evidence="1" key="1">
    <citation type="submission" date="2018-09" db="EMBL/GenBank/DDBJ databases">
        <title>A genomic encyclopedia of anaerobic methanotrophic archaea.</title>
        <authorList>
            <person name="Skennerton C.T."/>
            <person name="Chadwick G.L."/>
            <person name="Laso-Perez R."/>
            <person name="Leu A.O."/>
            <person name="Speth D.R."/>
            <person name="Yu H."/>
            <person name="Morgan-Lang C."/>
            <person name="Hatzenpichler R."/>
            <person name="Goudeau D."/>
            <person name="Malmstrom R."/>
            <person name="Woyke T."/>
            <person name="Hallam S."/>
            <person name="Tyson G.W."/>
            <person name="Wegener G."/>
            <person name="Boetius A."/>
            <person name="Orphan V.J."/>
        </authorList>
    </citation>
    <scope>NUCLEOTIDE SEQUENCE</scope>
    <source>
        <strain evidence="1">CONS3730D10UFb2</strain>
    </source>
</reference>
<protein>
    <submittedName>
        <fullName evidence="1">Uncharacterized protein</fullName>
    </submittedName>
</protein>